<dbReference type="Proteomes" id="UP000332933">
    <property type="component" value="Unassembled WGS sequence"/>
</dbReference>
<dbReference type="EMBL" id="CAADRA010006982">
    <property type="protein sequence ID" value="VFT97696.1"/>
    <property type="molecule type" value="Genomic_DNA"/>
</dbReference>
<feature type="transmembrane region" description="Helical" evidence="5">
    <location>
        <begin position="53"/>
        <end position="76"/>
    </location>
</feature>
<comment type="subcellular location">
    <subcellularLocation>
        <location evidence="1">Membrane</location>
        <topology evidence="1">Multi-pass membrane protein</topology>
    </subcellularLocation>
</comment>
<feature type="transmembrane region" description="Helical" evidence="5">
    <location>
        <begin position="20"/>
        <end position="41"/>
    </location>
</feature>
<keyword evidence="2 5" id="KW-0812">Transmembrane</keyword>
<evidence type="ECO:0000256" key="3">
    <source>
        <dbReference type="ARBA" id="ARBA00022989"/>
    </source>
</evidence>
<name>A0A485LHP6_9STRA</name>
<dbReference type="OrthoDB" id="28208at2759"/>
<feature type="transmembrane region" description="Helical" evidence="5">
    <location>
        <begin position="328"/>
        <end position="347"/>
    </location>
</feature>
<keyword evidence="9" id="KW-1185">Reference proteome</keyword>
<keyword evidence="4 5" id="KW-0472">Membrane</keyword>
<dbReference type="PANTHER" id="PTHR22950">
    <property type="entry name" value="AMINO ACID TRANSPORTER"/>
    <property type="match status" value="1"/>
</dbReference>
<dbReference type="InterPro" id="IPR013057">
    <property type="entry name" value="AA_transpt_TM"/>
</dbReference>
<reference evidence="7" key="2">
    <citation type="submission" date="2019-06" db="EMBL/GenBank/DDBJ databases">
        <title>Genomics analysis of Aphanomyces spp. identifies a new class of oomycete effector associated with host adaptation.</title>
        <authorList>
            <person name="Gaulin E."/>
        </authorList>
    </citation>
    <scope>NUCLEOTIDE SEQUENCE</scope>
    <source>
        <strain evidence="7">CBS 578.67</strain>
    </source>
</reference>
<accession>A0A485LHP6</accession>
<dbReference type="GO" id="GO:0015179">
    <property type="term" value="F:L-amino acid transmembrane transporter activity"/>
    <property type="evidence" value="ECO:0007669"/>
    <property type="project" value="TreeGrafter"/>
</dbReference>
<feature type="transmembrane region" description="Helical" evidence="5">
    <location>
        <begin position="387"/>
        <end position="409"/>
    </location>
</feature>
<dbReference type="EMBL" id="VJMH01006956">
    <property type="protein sequence ID" value="KAF0687165.1"/>
    <property type="molecule type" value="Genomic_DNA"/>
</dbReference>
<reference evidence="8 9" key="1">
    <citation type="submission" date="2019-03" db="EMBL/GenBank/DDBJ databases">
        <authorList>
            <person name="Gaulin E."/>
            <person name="Dumas B."/>
        </authorList>
    </citation>
    <scope>NUCLEOTIDE SEQUENCE [LARGE SCALE GENOMIC DNA]</scope>
    <source>
        <strain evidence="8">CBS 568.67</strain>
    </source>
</reference>
<evidence type="ECO:0000256" key="2">
    <source>
        <dbReference type="ARBA" id="ARBA00022692"/>
    </source>
</evidence>
<feature type="transmembrane region" description="Helical" evidence="5">
    <location>
        <begin position="96"/>
        <end position="121"/>
    </location>
</feature>
<sequence length="410" mass="43313">MPECDPLLHISAAPPPPVGTLWSSVFALLSTMLGAGILSLPATMASVTVVPDIFLFVAVASLTYITCHACFLAASFTGQHSYETVAATLFGPTRQWFVRLLTLVKLFGVLAVFVVVAMDMLHPFVATIASRPVVGIALTAFTLPFCLTDTLYALRHTNAVVVGCVLYTFVVVAVRAAMVVAWPATSNVSGHDDPPSSFAHNLALALPVQAMSFGCQINSVRIYGELVDKSLMPAVNGWSLVFGFVFYVAFSLFGFVCFQGFPPPDILMGFATDDWLVNSVRLALGVSMVLKIPLLYQPFFEVVHAIATTSTKPSALQTPALPAPTAGFRITAAVLTLAMTCATAIAFKNLSVIMGFMGATGSILFNVCVPGMFLVEVGVGSQSSQTKYFGVTLVVAGLAMSTASLVGLLT</sequence>
<feature type="transmembrane region" description="Helical" evidence="5">
    <location>
        <begin position="238"/>
        <end position="262"/>
    </location>
</feature>
<feature type="transmembrane region" description="Helical" evidence="5">
    <location>
        <begin position="133"/>
        <end position="154"/>
    </location>
</feature>
<protein>
    <submittedName>
        <fullName evidence="8">Aste57867_21021 protein</fullName>
    </submittedName>
</protein>
<evidence type="ECO:0000313" key="7">
    <source>
        <dbReference type="EMBL" id="KAF0687165.1"/>
    </source>
</evidence>
<keyword evidence="3 5" id="KW-1133">Transmembrane helix</keyword>
<dbReference type="GO" id="GO:0016020">
    <property type="term" value="C:membrane"/>
    <property type="evidence" value="ECO:0007669"/>
    <property type="project" value="UniProtKB-SubCell"/>
</dbReference>
<dbReference type="AlphaFoldDB" id="A0A485LHP6"/>
<gene>
    <name evidence="8" type="primary">Aste57867_21021</name>
    <name evidence="7" type="ORF">As57867_020953</name>
    <name evidence="8" type="ORF">ASTE57867_21021</name>
</gene>
<proteinExistence type="predicted"/>
<organism evidence="8 9">
    <name type="scientific">Aphanomyces stellatus</name>
    <dbReference type="NCBI Taxonomy" id="120398"/>
    <lineage>
        <taxon>Eukaryota</taxon>
        <taxon>Sar</taxon>
        <taxon>Stramenopiles</taxon>
        <taxon>Oomycota</taxon>
        <taxon>Saprolegniomycetes</taxon>
        <taxon>Saprolegniales</taxon>
        <taxon>Verrucalvaceae</taxon>
        <taxon>Aphanomyces</taxon>
    </lineage>
</organism>
<feature type="transmembrane region" description="Helical" evidence="5">
    <location>
        <begin position="353"/>
        <end position="375"/>
    </location>
</feature>
<evidence type="ECO:0000256" key="4">
    <source>
        <dbReference type="ARBA" id="ARBA00023136"/>
    </source>
</evidence>
<evidence type="ECO:0000256" key="1">
    <source>
        <dbReference type="ARBA" id="ARBA00004141"/>
    </source>
</evidence>
<feature type="transmembrane region" description="Helical" evidence="5">
    <location>
        <begin position="160"/>
        <end position="182"/>
    </location>
</feature>
<evidence type="ECO:0000313" key="9">
    <source>
        <dbReference type="Proteomes" id="UP000332933"/>
    </source>
</evidence>
<dbReference type="PANTHER" id="PTHR22950:SF702">
    <property type="entry name" value="AMINO ACID TRANSPORTER PROTEIN"/>
    <property type="match status" value="1"/>
</dbReference>
<evidence type="ECO:0000259" key="6">
    <source>
        <dbReference type="Pfam" id="PF01490"/>
    </source>
</evidence>
<evidence type="ECO:0000256" key="5">
    <source>
        <dbReference type="SAM" id="Phobius"/>
    </source>
</evidence>
<dbReference type="Pfam" id="PF01490">
    <property type="entry name" value="Aa_trans"/>
    <property type="match status" value="1"/>
</dbReference>
<evidence type="ECO:0000313" key="8">
    <source>
        <dbReference type="EMBL" id="VFT97696.1"/>
    </source>
</evidence>
<feature type="domain" description="Amino acid transporter transmembrane" evidence="6">
    <location>
        <begin position="19"/>
        <end position="408"/>
    </location>
</feature>